<evidence type="ECO:0000313" key="2">
    <source>
        <dbReference type="Proteomes" id="UP001232163"/>
    </source>
</evidence>
<dbReference type="InterPro" id="IPR058915">
    <property type="entry name" value="AcrVA2-like"/>
</dbReference>
<dbReference type="Pfam" id="PF26125">
    <property type="entry name" value="AcrVA2-like"/>
    <property type="match status" value="1"/>
</dbReference>
<name>A0ABT9MIY4_9DEIO</name>
<dbReference type="Proteomes" id="UP001232163">
    <property type="component" value="Unassembled WGS sequence"/>
</dbReference>
<keyword evidence="2" id="KW-1185">Reference proteome</keyword>
<dbReference type="EMBL" id="JAURUR010000033">
    <property type="protein sequence ID" value="MDP9766536.1"/>
    <property type="molecule type" value="Genomic_DNA"/>
</dbReference>
<dbReference type="RefSeq" id="WP_307469889.1">
    <property type="nucleotide sequence ID" value="NZ_JAURUR010000033.1"/>
</dbReference>
<evidence type="ECO:0000313" key="1">
    <source>
        <dbReference type="EMBL" id="MDP9766536.1"/>
    </source>
</evidence>
<organism evidence="1 2">
    <name type="scientific">Deinococcus enclensis</name>
    <dbReference type="NCBI Taxonomy" id="1049582"/>
    <lineage>
        <taxon>Bacteria</taxon>
        <taxon>Thermotogati</taxon>
        <taxon>Deinococcota</taxon>
        <taxon>Deinococci</taxon>
        <taxon>Deinococcales</taxon>
        <taxon>Deinococcaceae</taxon>
        <taxon>Deinococcus</taxon>
    </lineage>
</organism>
<sequence length="464" mass="51077">MILRLSLDPLGLHLPLEETALNPPLYLRFDSRRATDSCTIEMNHATRKALEAHQRVRGTTMYDFERQLQDFVQVHARSHLSEHLAGYLLGLHREDRPLPTGPLPTPERLTRTLQAYERAFLPEFRLMEQARHRRPATLPPAFPASTGTLADIALAGIQRRDRETVVARYAEQDVLEQRYNLMLQTVVAVGLWRGERVVYHFDADLHGALEDTALPLDLPMDALWALPQSALYIDLPEGRVPPVPGLPLCGAYLWLGEQGADEAPALHFVLDGGSPSHLLPLRLPLKATLGETLSALEPPDTPDGQDAARLARSIIRGMCVPVLKLLLYLQTSAPDVQVRAAPAGSRRPRGAAALVHLDVGRRLGAAIRTGLDEQAQAAAWQQQHPDVQVPPHPPARWTVEAGTGLPVWTPPIAAAVHFDPAPDSWRRHPVPAARSAIWLPRLSRPAAATAREALQLGWPGPAGR</sequence>
<reference evidence="1 2" key="1">
    <citation type="submission" date="2023-07" db="EMBL/GenBank/DDBJ databases">
        <title>Genomic Encyclopedia of Type Strains, Phase IV (KMG-IV): sequencing the most valuable type-strain genomes for metagenomic binning, comparative biology and taxonomic classification.</title>
        <authorList>
            <person name="Goeker M."/>
        </authorList>
    </citation>
    <scope>NUCLEOTIDE SEQUENCE [LARGE SCALE GENOMIC DNA]</scope>
    <source>
        <strain evidence="1 2">NIO-1023</strain>
    </source>
</reference>
<gene>
    <name evidence="1" type="ORF">QO006_004003</name>
</gene>
<comment type="caution">
    <text evidence="1">The sequence shown here is derived from an EMBL/GenBank/DDBJ whole genome shotgun (WGS) entry which is preliminary data.</text>
</comment>
<proteinExistence type="predicted"/>
<accession>A0ABT9MIY4</accession>
<protein>
    <submittedName>
        <fullName evidence="1">Uncharacterized protein</fullName>
    </submittedName>
</protein>